<feature type="domain" description="Reverse transcriptase RNase H-like" evidence="7">
    <location>
        <begin position="1"/>
        <end position="79"/>
    </location>
</feature>
<proteinExistence type="predicted"/>
<evidence type="ECO:0000259" key="7">
    <source>
        <dbReference type="Pfam" id="PF17917"/>
    </source>
</evidence>
<keyword evidence="5" id="KW-0378">Hydrolase</keyword>
<dbReference type="AlphaFoldDB" id="A0A371GX34"/>
<dbReference type="Pfam" id="PF17917">
    <property type="entry name" value="RT_RNaseH"/>
    <property type="match status" value="1"/>
</dbReference>
<accession>A0A371GX34</accession>
<reference evidence="8" key="1">
    <citation type="submission" date="2018-05" db="EMBL/GenBank/DDBJ databases">
        <title>Draft genome of Mucuna pruriens seed.</title>
        <authorList>
            <person name="Nnadi N.E."/>
            <person name="Vos R."/>
            <person name="Hasami M.H."/>
            <person name="Devisetty U.K."/>
            <person name="Aguiy J.C."/>
        </authorList>
    </citation>
    <scope>NUCLEOTIDE SEQUENCE [LARGE SCALE GENOMIC DNA]</scope>
    <source>
        <strain evidence="8">JCA_2017</strain>
    </source>
</reference>
<keyword evidence="1" id="KW-0808">Transferase</keyword>
<keyword evidence="4" id="KW-0255">Endonuclease</keyword>
<evidence type="ECO:0000313" key="8">
    <source>
        <dbReference type="EMBL" id="RDX95107.1"/>
    </source>
</evidence>
<dbReference type="EMBL" id="QJKJ01004205">
    <property type="protein sequence ID" value="RDX95107.1"/>
    <property type="molecule type" value="Genomic_DNA"/>
</dbReference>
<protein>
    <submittedName>
        <fullName evidence="8">Enzymatic polyprotein</fullName>
    </submittedName>
</protein>
<dbReference type="GO" id="GO:0003964">
    <property type="term" value="F:RNA-directed DNA polymerase activity"/>
    <property type="evidence" value="ECO:0007669"/>
    <property type="project" value="UniProtKB-KW"/>
</dbReference>
<feature type="non-terminal residue" evidence="8">
    <location>
        <position position="727"/>
    </location>
</feature>
<gene>
    <name evidence="8" type="ORF">CR513_22414</name>
</gene>
<evidence type="ECO:0000256" key="2">
    <source>
        <dbReference type="ARBA" id="ARBA00022695"/>
    </source>
</evidence>
<keyword evidence="9" id="KW-1185">Reference proteome</keyword>
<comment type="caution">
    <text evidence="8">The sequence shown here is derived from an EMBL/GenBank/DDBJ whole genome shotgun (WGS) entry which is preliminary data.</text>
</comment>
<name>A0A371GX34_MUCPR</name>
<organism evidence="8 9">
    <name type="scientific">Mucuna pruriens</name>
    <name type="common">Velvet bean</name>
    <name type="synonym">Dolichos pruriens</name>
    <dbReference type="NCBI Taxonomy" id="157652"/>
    <lineage>
        <taxon>Eukaryota</taxon>
        <taxon>Viridiplantae</taxon>
        <taxon>Streptophyta</taxon>
        <taxon>Embryophyta</taxon>
        <taxon>Tracheophyta</taxon>
        <taxon>Spermatophyta</taxon>
        <taxon>Magnoliopsida</taxon>
        <taxon>eudicotyledons</taxon>
        <taxon>Gunneridae</taxon>
        <taxon>Pentapetalae</taxon>
        <taxon>rosids</taxon>
        <taxon>fabids</taxon>
        <taxon>Fabales</taxon>
        <taxon>Fabaceae</taxon>
        <taxon>Papilionoideae</taxon>
        <taxon>50 kb inversion clade</taxon>
        <taxon>NPAAA clade</taxon>
        <taxon>indigoferoid/millettioid clade</taxon>
        <taxon>Phaseoleae</taxon>
        <taxon>Mucuna</taxon>
    </lineage>
</organism>
<evidence type="ECO:0000256" key="5">
    <source>
        <dbReference type="ARBA" id="ARBA00022801"/>
    </source>
</evidence>
<dbReference type="SUPFAM" id="SSF56672">
    <property type="entry name" value="DNA/RNA polymerases"/>
    <property type="match status" value="1"/>
</dbReference>
<evidence type="ECO:0000256" key="6">
    <source>
        <dbReference type="ARBA" id="ARBA00022918"/>
    </source>
</evidence>
<evidence type="ECO:0000256" key="1">
    <source>
        <dbReference type="ARBA" id="ARBA00022679"/>
    </source>
</evidence>
<evidence type="ECO:0000256" key="4">
    <source>
        <dbReference type="ARBA" id="ARBA00022759"/>
    </source>
</evidence>
<dbReference type="GO" id="GO:0016787">
    <property type="term" value="F:hydrolase activity"/>
    <property type="evidence" value="ECO:0007669"/>
    <property type="project" value="UniProtKB-KW"/>
</dbReference>
<keyword evidence="3" id="KW-0540">Nuclease</keyword>
<evidence type="ECO:0000313" key="9">
    <source>
        <dbReference type="Proteomes" id="UP000257109"/>
    </source>
</evidence>
<dbReference type="PANTHER" id="PTHR48434:SF1">
    <property type="entry name" value="(RAPE) HYPOTHETICAL PROTEIN"/>
    <property type="match status" value="1"/>
</dbReference>
<dbReference type="PANTHER" id="PTHR48434">
    <property type="entry name" value="(RAPE) HYPOTHETICAL PROTEIN"/>
    <property type="match status" value="1"/>
</dbReference>
<keyword evidence="6" id="KW-0695">RNA-directed DNA polymerase</keyword>
<dbReference type="Proteomes" id="UP000257109">
    <property type="component" value="Unassembled WGS sequence"/>
</dbReference>
<keyword evidence="2" id="KW-0548">Nucleotidyltransferase</keyword>
<evidence type="ECO:0000256" key="3">
    <source>
        <dbReference type="ARBA" id="ARBA00022722"/>
    </source>
</evidence>
<dbReference type="InterPro" id="IPR041373">
    <property type="entry name" value="RT_RNaseH"/>
</dbReference>
<sequence length="727" mass="84320">QVVKYHSGIWHPSQQKYSTIKKEILSIVLCVQKFQNDIFNKRFLIRTDCKAAPSVLTKDVQNLVSKHIFARWKALLSCFDFEIEHIKGEKNDLPDFLTREFLQDQYGPPLGLPKIIKERDATSSQAGSINTVKVPSQYGHEVVSQKSGSSSQYNYSLDTTIRPRPPNTLANIVKNSTTKEQTTATPVPSLNPLAKISNRFTPLQYHNVIVGPSKLVSYQNPYEDQYLEKDELLPVIVLGKDQAKASPIQIAKTLFPPDFHYLPIHPHKTRTFNEFILVDTDSIEVFHTQDKQGNIQFSKIKILNILSHQDWNQPLFQQKSLSRSFLPQNYTYYDYMDAWYHVLYLTPGTHSWFIWFRRGISLKFPRWFIKWFIDFGPVPTIFPLEIKEAYDYFGEKSSFVPGYRLISFVASQAITWIMAWEYTTIQQYETVDIKTLYRQTKVKWWKKFNNNLISKSKIDEWVNSNSKSTGQQNTSPLKKQKEEKEASFLLEKQKIMVELASATSVEDFEATLLKARSIPDSDNADHSDAESNRTYKMRKELSTRFSNQRIFTGFQMSEKAIKPTRKDQYGPLVGLPKIIKERDSTRSQYNYSLDTTIRPRPPNTLANIVKNSTTKQQTTATPVPSLNPLAKISNRFTPLQYHNVIIGPSKLVNYQNPYEDQYLEKDELLPVIVLEKDQAKASPIQIPKTLFPPDFHYLPIHPHKTRTIYEFILVDPYSIEIFHTQDK</sequence>
<dbReference type="InterPro" id="IPR043502">
    <property type="entry name" value="DNA/RNA_pol_sf"/>
</dbReference>
<dbReference type="GO" id="GO:0004519">
    <property type="term" value="F:endonuclease activity"/>
    <property type="evidence" value="ECO:0007669"/>
    <property type="project" value="UniProtKB-KW"/>
</dbReference>
<feature type="non-terminal residue" evidence="8">
    <location>
        <position position="1"/>
    </location>
</feature>